<evidence type="ECO:0000313" key="1">
    <source>
        <dbReference type="EMBL" id="MEX8192356.1"/>
    </source>
</evidence>
<name>A0ABV3ZST8_9BURK</name>
<comment type="caution">
    <text evidence="1">The sequence shown here is derived from an EMBL/GenBank/DDBJ whole genome shotgun (WGS) entry which is preliminary data.</text>
</comment>
<proteinExistence type="predicted"/>
<sequence>MWIEIDDSVSENMESANLRQCAVIESIALSVFHGKHVFYAKNKTLNWLCKQDIGGVSKSIFKKVSSRLSELGSIRPNIGVRLILIFESDVFKYEDGEWIISFSFFESNQIQMGCLLAENLDDANIYLLAAKHYKINSKLKTLDINLTALGAGGSQILPSFEDAINEKNYFCLAITDTDKDYPGANSNIVSRRCNAVAQQRVWIAEHLDVPARELENVLPLGLIADAINSDAGAVDLHERLNAVKIRIGDDLEPFLYCDLKLGTKFKLIKDADQNKSAYWKEFVRRKNISNLMCGDECGDNCSCQMISPLSETIANIFLEFCKKITINKQYERVKVSENSTQWLAIGKTVFDWGVALPKARY</sequence>
<dbReference type="RefSeq" id="WP_369337560.1">
    <property type="nucleotide sequence ID" value="NZ_JBFYGN010000005.1"/>
</dbReference>
<keyword evidence="2" id="KW-1185">Reference proteome</keyword>
<protein>
    <submittedName>
        <fullName evidence="1">Uncharacterized protein</fullName>
    </submittedName>
</protein>
<dbReference type="Proteomes" id="UP001561046">
    <property type="component" value="Unassembled WGS sequence"/>
</dbReference>
<dbReference type="EMBL" id="JBFYGN010000005">
    <property type="protein sequence ID" value="MEX8192356.1"/>
    <property type="molecule type" value="Genomic_DNA"/>
</dbReference>
<reference evidence="1 2" key="1">
    <citation type="journal article" date="2013" name="Int. J. Syst. Evol. Microbiol.">
        <title>Comamonas guangdongensis sp. nov., isolated from subterranean forest sediment, and emended description of the genus Comamonas.</title>
        <authorList>
            <person name="Zhang J."/>
            <person name="Wang Y."/>
            <person name="Zhou S."/>
            <person name="Wu C."/>
            <person name="He J."/>
            <person name="Li F."/>
        </authorList>
    </citation>
    <scope>NUCLEOTIDE SEQUENCE [LARGE SCALE GENOMIC DNA]</scope>
    <source>
        <strain evidence="1 2">CCTCC AB2011133</strain>
    </source>
</reference>
<organism evidence="1 2">
    <name type="scientific">Comamonas guangdongensis</name>
    <dbReference type="NCBI Taxonomy" id="510515"/>
    <lineage>
        <taxon>Bacteria</taxon>
        <taxon>Pseudomonadati</taxon>
        <taxon>Pseudomonadota</taxon>
        <taxon>Betaproteobacteria</taxon>
        <taxon>Burkholderiales</taxon>
        <taxon>Comamonadaceae</taxon>
        <taxon>Comamonas</taxon>
    </lineage>
</organism>
<accession>A0ABV3ZST8</accession>
<gene>
    <name evidence="1" type="ORF">AB6724_05820</name>
</gene>
<evidence type="ECO:0000313" key="2">
    <source>
        <dbReference type="Proteomes" id="UP001561046"/>
    </source>
</evidence>